<dbReference type="HOGENOM" id="CLU_835177_0_0_1"/>
<sequence>MAPRLRAWMAGRRAEERLTTRRGDGRDGRSGAAAAGSGLPAVGSGASMTDLAGASPRATTMGAEGGGGGWRLAAAGEGGRHVCRTQWRWRGHGGGGCGGWRAGRHSWRPALVEAVDGDAAGSYGGRRAREAAVAATAEAWPMMAQAGDRRRLHGATERPGAVVKPVGGGNGEAMAAVRRTEATTMRPSTHGRVRGRGDPFFSLTLSLYNPTTWMDVKHGEGGDSCLMAGPRRGVGAEAARRRGLDGGSAKMACTNNRQRPSLWAGNGDACRRRFPLGALPCFLLFPSGFFMSKPCLGYLARTAAALLASFFFLEASFRSPIALGCCVHVLFKQ</sequence>
<name>A0A0E0FM34_ORYNI</name>
<evidence type="ECO:0000256" key="1">
    <source>
        <dbReference type="SAM" id="MobiDB-lite"/>
    </source>
</evidence>
<accession>A0A0E0FM34</accession>
<evidence type="ECO:0000313" key="2">
    <source>
        <dbReference type="EnsemblPlants" id="ONIVA01G19220.1"/>
    </source>
</evidence>
<reference evidence="2" key="2">
    <citation type="submission" date="2018-04" db="EMBL/GenBank/DDBJ databases">
        <title>OnivRS2 (Oryza nivara Reference Sequence Version 2).</title>
        <authorList>
            <person name="Zhang J."/>
            <person name="Kudrna D."/>
            <person name="Lee S."/>
            <person name="Talag J."/>
            <person name="Rajasekar S."/>
            <person name="Welchert J."/>
            <person name="Hsing Y.-I."/>
            <person name="Wing R.A."/>
        </authorList>
    </citation>
    <scope>NUCLEOTIDE SEQUENCE [LARGE SCALE GENOMIC DNA]</scope>
</reference>
<dbReference type="EnsemblPlants" id="ONIVA01G19220.1">
    <property type="protein sequence ID" value="ONIVA01G19220.1"/>
    <property type="gene ID" value="ONIVA01G19220"/>
</dbReference>
<dbReference type="Proteomes" id="UP000006591">
    <property type="component" value="Chromosome 1"/>
</dbReference>
<feature type="compositionally biased region" description="Low complexity" evidence="1">
    <location>
        <begin position="30"/>
        <end position="47"/>
    </location>
</feature>
<protein>
    <submittedName>
        <fullName evidence="2">Uncharacterized protein</fullName>
    </submittedName>
</protein>
<feature type="compositionally biased region" description="Basic and acidic residues" evidence="1">
    <location>
        <begin position="12"/>
        <end position="29"/>
    </location>
</feature>
<evidence type="ECO:0000313" key="3">
    <source>
        <dbReference type="Proteomes" id="UP000006591"/>
    </source>
</evidence>
<reference evidence="2" key="1">
    <citation type="submission" date="2015-04" db="UniProtKB">
        <authorList>
            <consortium name="EnsemblPlants"/>
        </authorList>
    </citation>
    <scope>IDENTIFICATION</scope>
    <source>
        <strain evidence="2">SL10</strain>
    </source>
</reference>
<feature type="region of interest" description="Disordered" evidence="1">
    <location>
        <begin position="1"/>
        <end position="48"/>
    </location>
</feature>
<dbReference type="Gramene" id="ONIVA01G19220.1">
    <property type="protein sequence ID" value="ONIVA01G19220.1"/>
    <property type="gene ID" value="ONIVA01G19220"/>
</dbReference>
<keyword evidence="3" id="KW-1185">Reference proteome</keyword>
<proteinExistence type="predicted"/>
<dbReference type="AlphaFoldDB" id="A0A0E0FM34"/>
<organism evidence="2">
    <name type="scientific">Oryza nivara</name>
    <name type="common">Indian wild rice</name>
    <name type="synonym">Oryza sativa f. spontanea</name>
    <dbReference type="NCBI Taxonomy" id="4536"/>
    <lineage>
        <taxon>Eukaryota</taxon>
        <taxon>Viridiplantae</taxon>
        <taxon>Streptophyta</taxon>
        <taxon>Embryophyta</taxon>
        <taxon>Tracheophyta</taxon>
        <taxon>Spermatophyta</taxon>
        <taxon>Magnoliopsida</taxon>
        <taxon>Liliopsida</taxon>
        <taxon>Poales</taxon>
        <taxon>Poaceae</taxon>
        <taxon>BOP clade</taxon>
        <taxon>Oryzoideae</taxon>
        <taxon>Oryzeae</taxon>
        <taxon>Oryzinae</taxon>
        <taxon>Oryza</taxon>
    </lineage>
</organism>